<evidence type="ECO:0000313" key="8">
    <source>
        <dbReference type="EMBL" id="RDI60067.1"/>
    </source>
</evidence>
<feature type="transmembrane region" description="Helical" evidence="7">
    <location>
        <begin position="144"/>
        <end position="168"/>
    </location>
</feature>
<protein>
    <recommendedName>
        <fullName evidence="7">UPF0056 membrane protein</fullName>
    </recommendedName>
</protein>
<organism evidence="8 9">
    <name type="scientific">Microvirga subterranea</name>
    <dbReference type="NCBI Taxonomy" id="186651"/>
    <lineage>
        <taxon>Bacteria</taxon>
        <taxon>Pseudomonadati</taxon>
        <taxon>Pseudomonadota</taxon>
        <taxon>Alphaproteobacteria</taxon>
        <taxon>Hyphomicrobiales</taxon>
        <taxon>Methylobacteriaceae</taxon>
        <taxon>Microvirga</taxon>
    </lineage>
</organism>
<feature type="transmembrane region" description="Helical" evidence="7">
    <location>
        <begin position="66"/>
        <end position="87"/>
    </location>
</feature>
<feature type="transmembrane region" description="Helical" evidence="7">
    <location>
        <begin position="41"/>
        <end position="60"/>
    </location>
</feature>
<keyword evidence="3" id="KW-1003">Cell membrane</keyword>
<dbReference type="PANTHER" id="PTHR33508:SF1">
    <property type="entry name" value="UPF0056 MEMBRANE PROTEIN YHCE"/>
    <property type="match status" value="1"/>
</dbReference>
<reference evidence="8 9" key="1">
    <citation type="submission" date="2018-07" db="EMBL/GenBank/DDBJ databases">
        <title>Genomic Encyclopedia of Type Strains, Phase IV (KMG-IV): sequencing the most valuable type-strain genomes for metagenomic binning, comparative biology and taxonomic classification.</title>
        <authorList>
            <person name="Goeker M."/>
        </authorList>
    </citation>
    <scope>NUCLEOTIDE SEQUENCE [LARGE SCALE GENOMIC DNA]</scope>
    <source>
        <strain evidence="8 9">DSM 14364</strain>
    </source>
</reference>
<dbReference type="AlphaFoldDB" id="A0A370HNP0"/>
<evidence type="ECO:0000256" key="5">
    <source>
        <dbReference type="ARBA" id="ARBA00022989"/>
    </source>
</evidence>
<name>A0A370HNP0_9HYPH</name>
<accession>A0A370HNP0</accession>
<keyword evidence="5 7" id="KW-1133">Transmembrane helix</keyword>
<evidence type="ECO:0000256" key="1">
    <source>
        <dbReference type="ARBA" id="ARBA00004651"/>
    </source>
</evidence>
<gene>
    <name evidence="8" type="ORF">DES45_103327</name>
</gene>
<evidence type="ECO:0000256" key="7">
    <source>
        <dbReference type="RuleBase" id="RU362048"/>
    </source>
</evidence>
<proteinExistence type="inferred from homology"/>
<dbReference type="PANTHER" id="PTHR33508">
    <property type="entry name" value="UPF0056 MEMBRANE PROTEIN YHCE"/>
    <property type="match status" value="1"/>
</dbReference>
<dbReference type="Pfam" id="PF01914">
    <property type="entry name" value="MarC"/>
    <property type="match status" value="1"/>
</dbReference>
<feature type="transmembrane region" description="Helical" evidence="7">
    <location>
        <begin position="6"/>
        <end position="29"/>
    </location>
</feature>
<comment type="subcellular location">
    <subcellularLocation>
        <location evidence="1 7">Cell membrane</location>
        <topology evidence="1 7">Multi-pass membrane protein</topology>
    </subcellularLocation>
</comment>
<comment type="caution">
    <text evidence="8">The sequence shown here is derived from an EMBL/GenBank/DDBJ whole genome shotgun (WGS) entry which is preliminary data.</text>
</comment>
<evidence type="ECO:0000256" key="6">
    <source>
        <dbReference type="ARBA" id="ARBA00023136"/>
    </source>
</evidence>
<evidence type="ECO:0000256" key="2">
    <source>
        <dbReference type="ARBA" id="ARBA00009784"/>
    </source>
</evidence>
<feature type="transmembrane region" description="Helical" evidence="7">
    <location>
        <begin position="180"/>
        <end position="200"/>
    </location>
</feature>
<keyword evidence="6 7" id="KW-0472">Membrane</keyword>
<comment type="similarity">
    <text evidence="2 7">Belongs to the UPF0056 (MarC) family.</text>
</comment>
<dbReference type="RefSeq" id="WP_114769774.1">
    <property type="nucleotide sequence ID" value="NZ_QQBB01000003.1"/>
</dbReference>
<dbReference type="Proteomes" id="UP000254925">
    <property type="component" value="Unassembled WGS sequence"/>
</dbReference>
<dbReference type="InterPro" id="IPR002771">
    <property type="entry name" value="Multi_antbiot-R_MarC"/>
</dbReference>
<dbReference type="OrthoDB" id="21094at2"/>
<sequence length="212" mass="22574">MLLDYISAALVTLLVTLDPPALAPIFVSLTRGMTGDERRRVAMRASFIAFGILAFFGLGGEVLLRLLGVGIPAFRISGGLLLFWIAFEMVFERRNERKQHTADVAITEDHIRNVAAFPLAIPLMAGPGAITATILLAGRADGNPIYLGFLIALIALGVASCFAVFMAADRVSRMLGVTGNVVLSRLLGVILAGLAVQFIINGVEALFRPPAL</sequence>
<evidence type="ECO:0000256" key="4">
    <source>
        <dbReference type="ARBA" id="ARBA00022692"/>
    </source>
</evidence>
<dbReference type="GO" id="GO:0005886">
    <property type="term" value="C:plasma membrane"/>
    <property type="evidence" value="ECO:0007669"/>
    <property type="project" value="UniProtKB-SubCell"/>
</dbReference>
<dbReference type="EMBL" id="QQBB01000003">
    <property type="protein sequence ID" value="RDI60067.1"/>
    <property type="molecule type" value="Genomic_DNA"/>
</dbReference>
<keyword evidence="4 7" id="KW-0812">Transmembrane</keyword>
<dbReference type="NCBIfam" id="TIGR00427">
    <property type="entry name" value="NAAT family transporter"/>
    <property type="match status" value="1"/>
</dbReference>
<evidence type="ECO:0000256" key="3">
    <source>
        <dbReference type="ARBA" id="ARBA00022475"/>
    </source>
</evidence>
<feature type="transmembrane region" description="Helical" evidence="7">
    <location>
        <begin position="116"/>
        <end position="138"/>
    </location>
</feature>
<keyword evidence="9" id="KW-1185">Reference proteome</keyword>
<evidence type="ECO:0000313" key="9">
    <source>
        <dbReference type="Proteomes" id="UP000254925"/>
    </source>
</evidence>